<protein>
    <recommendedName>
        <fullName evidence="5">Lipoprotein</fullName>
    </recommendedName>
</protein>
<name>A0ABX7X5T3_9GAMM</name>
<evidence type="ECO:0000313" key="3">
    <source>
        <dbReference type="EMBL" id="QTR50188.1"/>
    </source>
</evidence>
<sequence length="129" mass="13702">MKIKSQLTLAAIIVAGMFATGCQQMQQTAGGASQQTATTETTGTGGSTAGQACDPKADKNCHHHPEAPDCAMSKWHSHPYNDPNHKHTYGCVAGQKKAVTVPKVKAKGNYKGPVTMDNASQATMQQYQR</sequence>
<feature type="region of interest" description="Disordered" evidence="1">
    <location>
        <begin position="108"/>
        <end position="129"/>
    </location>
</feature>
<dbReference type="RefSeq" id="WP_210227276.1">
    <property type="nucleotide sequence ID" value="NZ_CP072800.1"/>
</dbReference>
<dbReference type="EMBL" id="CP072800">
    <property type="protein sequence ID" value="QTR50188.1"/>
    <property type="molecule type" value="Genomic_DNA"/>
</dbReference>
<feature type="compositionally biased region" description="Basic and acidic residues" evidence="1">
    <location>
        <begin position="55"/>
        <end position="67"/>
    </location>
</feature>
<gene>
    <name evidence="3" type="ORF">J8380_00960</name>
</gene>
<keyword evidence="4" id="KW-1185">Reference proteome</keyword>
<evidence type="ECO:0000256" key="2">
    <source>
        <dbReference type="SAM" id="SignalP"/>
    </source>
</evidence>
<feature type="compositionally biased region" description="Polar residues" evidence="1">
    <location>
        <begin position="117"/>
        <end position="129"/>
    </location>
</feature>
<feature type="chain" id="PRO_5045619857" description="Lipoprotein" evidence="2">
    <location>
        <begin position="20"/>
        <end position="129"/>
    </location>
</feature>
<feature type="region of interest" description="Disordered" evidence="1">
    <location>
        <begin position="30"/>
        <end position="87"/>
    </location>
</feature>
<accession>A0ABX7X5T3</accession>
<organism evidence="3 4">
    <name type="scientific">Candidatus Thiothrix anitrata</name>
    <dbReference type="NCBI Taxonomy" id="2823902"/>
    <lineage>
        <taxon>Bacteria</taxon>
        <taxon>Pseudomonadati</taxon>
        <taxon>Pseudomonadota</taxon>
        <taxon>Gammaproteobacteria</taxon>
        <taxon>Thiotrichales</taxon>
        <taxon>Thiotrichaceae</taxon>
        <taxon>Thiothrix</taxon>
    </lineage>
</organism>
<reference evidence="3 4" key="1">
    <citation type="submission" date="2021-04" db="EMBL/GenBank/DDBJ databases">
        <title>Genomics, taxonomy and metabolism of representatives of sulfur bacteria of the genus Thiothrix: Thiothrix fructosivorans QT, Thiothrix unzii A1T and three new species, Thiothrix subterranea sp. nov., Thiothrix litoralis sp. nov. and 'Candidatus Thiothrix anitrata' sp. nov.</title>
        <authorList>
            <person name="Ravin N.V."/>
            <person name="Smolyakov D."/>
            <person name="Rudenko T.S."/>
            <person name="Mardanov A.V."/>
            <person name="Beletsky A.V."/>
            <person name="Markov N.D."/>
            <person name="Fomenkov A.I."/>
            <person name="Roberts R.J."/>
            <person name="Karnachuk O.V."/>
            <person name="Novikov A."/>
            <person name="Grabovich M.Y."/>
        </authorList>
    </citation>
    <scope>NUCLEOTIDE SEQUENCE [LARGE SCALE GENOMIC DNA]</scope>
    <source>
        <strain evidence="3 4">A52</strain>
    </source>
</reference>
<dbReference type="PROSITE" id="PS51257">
    <property type="entry name" value="PROKAR_LIPOPROTEIN"/>
    <property type="match status" value="1"/>
</dbReference>
<evidence type="ECO:0000256" key="1">
    <source>
        <dbReference type="SAM" id="MobiDB-lite"/>
    </source>
</evidence>
<evidence type="ECO:0000313" key="4">
    <source>
        <dbReference type="Proteomes" id="UP000672027"/>
    </source>
</evidence>
<feature type="compositionally biased region" description="Low complexity" evidence="1">
    <location>
        <begin position="30"/>
        <end position="42"/>
    </location>
</feature>
<proteinExistence type="predicted"/>
<evidence type="ECO:0008006" key="5">
    <source>
        <dbReference type="Google" id="ProtNLM"/>
    </source>
</evidence>
<feature type="signal peptide" evidence="2">
    <location>
        <begin position="1"/>
        <end position="19"/>
    </location>
</feature>
<keyword evidence="2" id="KW-0732">Signal</keyword>
<dbReference type="Proteomes" id="UP000672027">
    <property type="component" value="Chromosome"/>
</dbReference>